<keyword evidence="2" id="KW-1185">Reference proteome</keyword>
<proteinExistence type="predicted"/>
<evidence type="ECO:0000313" key="2">
    <source>
        <dbReference type="Proteomes" id="UP000616151"/>
    </source>
</evidence>
<name>A0ACC5RBC6_9HYPH</name>
<organism evidence="1 2">
    <name type="scientific">Taklimakanibacter albus</name>
    <dbReference type="NCBI Taxonomy" id="2800327"/>
    <lineage>
        <taxon>Bacteria</taxon>
        <taxon>Pseudomonadati</taxon>
        <taxon>Pseudomonadota</taxon>
        <taxon>Alphaproteobacteria</taxon>
        <taxon>Hyphomicrobiales</taxon>
        <taxon>Aestuariivirgaceae</taxon>
        <taxon>Taklimakanibacter</taxon>
    </lineage>
</organism>
<sequence length="51" mass="5643">MDLSTEFKGIWWCGHFQSSFDGGPTLTPSLLKELAGFEIPLHIDNYLSGDA</sequence>
<protein>
    <submittedName>
        <fullName evidence="1">Uncharacterized protein</fullName>
    </submittedName>
</protein>
<comment type="caution">
    <text evidence="1">The sequence shown here is derived from an EMBL/GenBank/DDBJ whole genome shotgun (WGS) entry which is preliminary data.</text>
</comment>
<accession>A0ACC5RBC6</accession>
<reference evidence="1" key="1">
    <citation type="submission" date="2021-01" db="EMBL/GenBank/DDBJ databases">
        <authorList>
            <person name="Sun Q."/>
        </authorList>
    </citation>
    <scope>NUCLEOTIDE SEQUENCE</scope>
    <source>
        <strain evidence="1">YIM B02566</strain>
    </source>
</reference>
<evidence type="ECO:0000313" key="1">
    <source>
        <dbReference type="EMBL" id="MBK1869953.1"/>
    </source>
</evidence>
<gene>
    <name evidence="1" type="ORF">JHL16_26550</name>
</gene>
<dbReference type="EMBL" id="JAENHL010000008">
    <property type="protein sequence ID" value="MBK1869953.1"/>
    <property type="molecule type" value="Genomic_DNA"/>
</dbReference>
<dbReference type="Proteomes" id="UP000616151">
    <property type="component" value="Unassembled WGS sequence"/>
</dbReference>